<dbReference type="GO" id="GO:0009117">
    <property type="term" value="P:nucleotide metabolic process"/>
    <property type="evidence" value="ECO:0007669"/>
    <property type="project" value="UniProtKB-KW"/>
</dbReference>
<dbReference type="Proteomes" id="UP000199403">
    <property type="component" value="Unassembled WGS sequence"/>
</dbReference>
<dbReference type="GO" id="GO:0017111">
    <property type="term" value="F:ribonucleoside triphosphate phosphatase activity"/>
    <property type="evidence" value="ECO:0007669"/>
    <property type="project" value="InterPro"/>
</dbReference>
<comment type="similarity">
    <text evidence="1 10 11">Belongs to the HAM1 NTPase family.</text>
</comment>
<dbReference type="GO" id="GO:0036220">
    <property type="term" value="F:ITP diphosphatase activity"/>
    <property type="evidence" value="ECO:0007669"/>
    <property type="project" value="UniProtKB-UniRule"/>
</dbReference>
<dbReference type="GO" id="GO:0036222">
    <property type="term" value="F:XTP diphosphatase activity"/>
    <property type="evidence" value="ECO:0007669"/>
    <property type="project" value="UniProtKB-UniRule"/>
</dbReference>
<evidence type="ECO:0000256" key="5">
    <source>
        <dbReference type="ARBA" id="ARBA00022801"/>
    </source>
</evidence>
<comment type="catalytic activity">
    <reaction evidence="10">
        <text>ITP + H2O = IMP + diphosphate + H(+)</text>
        <dbReference type="Rhea" id="RHEA:29399"/>
        <dbReference type="ChEBI" id="CHEBI:15377"/>
        <dbReference type="ChEBI" id="CHEBI:15378"/>
        <dbReference type="ChEBI" id="CHEBI:33019"/>
        <dbReference type="ChEBI" id="CHEBI:58053"/>
        <dbReference type="ChEBI" id="CHEBI:61402"/>
        <dbReference type="EC" id="3.6.1.66"/>
    </reaction>
</comment>
<evidence type="ECO:0000313" key="12">
    <source>
        <dbReference type="EMBL" id="SEJ08362.1"/>
    </source>
</evidence>
<reference evidence="13" key="1">
    <citation type="submission" date="2016-10" db="EMBL/GenBank/DDBJ databases">
        <authorList>
            <person name="Varghese N."/>
            <person name="Submissions S."/>
        </authorList>
    </citation>
    <scope>NUCLEOTIDE SEQUENCE [LARGE SCALE GENOMIC DNA]</scope>
    <source>
        <strain evidence="13">IBRC-M 10761</strain>
    </source>
</reference>
<feature type="binding site" evidence="10">
    <location>
        <begin position="7"/>
        <end position="12"/>
    </location>
    <ligand>
        <name>substrate</name>
    </ligand>
</feature>
<organism evidence="12 13">
    <name type="scientific">Cyclobacterium xiamenense</name>
    <dbReference type="NCBI Taxonomy" id="1297121"/>
    <lineage>
        <taxon>Bacteria</taxon>
        <taxon>Pseudomonadati</taxon>
        <taxon>Bacteroidota</taxon>
        <taxon>Cytophagia</taxon>
        <taxon>Cytophagales</taxon>
        <taxon>Cyclobacteriaceae</taxon>
        <taxon>Cyclobacterium</taxon>
    </lineage>
</organism>
<feature type="binding site" evidence="10">
    <location>
        <position position="171"/>
    </location>
    <ligand>
        <name>substrate</name>
    </ligand>
</feature>
<dbReference type="GO" id="GO:0009146">
    <property type="term" value="P:purine nucleoside triphosphate catabolic process"/>
    <property type="evidence" value="ECO:0007669"/>
    <property type="project" value="UniProtKB-UniRule"/>
</dbReference>
<keyword evidence="7 10" id="KW-0546">Nucleotide metabolism</keyword>
<protein>
    <recommendedName>
        <fullName evidence="10">dITP/XTP pyrophosphatase</fullName>
        <ecNumber evidence="10">3.6.1.66</ecNumber>
    </recommendedName>
    <alternativeName>
        <fullName evidence="10">Non-canonical purine NTP pyrophosphatase</fullName>
    </alternativeName>
    <alternativeName>
        <fullName evidence="10">Non-standard purine NTP pyrophosphatase</fullName>
    </alternativeName>
    <alternativeName>
        <fullName evidence="10">Nucleoside-triphosphate diphosphatase</fullName>
    </alternativeName>
    <alternativeName>
        <fullName evidence="10">Nucleoside-triphosphate pyrophosphatase</fullName>
        <shortName evidence="10">NTPase</shortName>
    </alternativeName>
</protein>
<dbReference type="EC" id="3.6.1.66" evidence="10"/>
<evidence type="ECO:0000256" key="4">
    <source>
        <dbReference type="ARBA" id="ARBA00022741"/>
    </source>
</evidence>
<evidence type="ECO:0000256" key="8">
    <source>
        <dbReference type="ARBA" id="ARBA00051875"/>
    </source>
</evidence>
<evidence type="ECO:0000313" key="13">
    <source>
        <dbReference type="Proteomes" id="UP000199403"/>
    </source>
</evidence>
<accession>A0A1H6W791</accession>
<dbReference type="PANTHER" id="PTHR11067">
    <property type="entry name" value="INOSINE TRIPHOSPHATE PYROPHOSPHATASE/HAM1 PROTEIN"/>
    <property type="match status" value="1"/>
</dbReference>
<feature type="active site" description="Proton acceptor" evidence="10">
    <location>
        <position position="68"/>
    </location>
</feature>
<dbReference type="InterPro" id="IPR002637">
    <property type="entry name" value="RdgB/HAM1"/>
</dbReference>
<dbReference type="Pfam" id="PF01725">
    <property type="entry name" value="Ham1p_like"/>
    <property type="match status" value="1"/>
</dbReference>
<dbReference type="HAMAP" id="MF_01405">
    <property type="entry name" value="Non_canon_purine_NTPase"/>
    <property type="match status" value="1"/>
</dbReference>
<dbReference type="Gene3D" id="3.90.950.10">
    <property type="match status" value="1"/>
</dbReference>
<dbReference type="EMBL" id="FNZH01000002">
    <property type="protein sequence ID" value="SEJ08362.1"/>
    <property type="molecule type" value="Genomic_DNA"/>
</dbReference>
<feature type="binding site" evidence="10">
    <location>
        <begin position="148"/>
        <end position="151"/>
    </location>
    <ligand>
        <name>substrate</name>
    </ligand>
</feature>
<comment type="catalytic activity">
    <reaction evidence="8 10">
        <text>dITP + H2O = dIMP + diphosphate + H(+)</text>
        <dbReference type="Rhea" id="RHEA:28342"/>
        <dbReference type="ChEBI" id="CHEBI:15377"/>
        <dbReference type="ChEBI" id="CHEBI:15378"/>
        <dbReference type="ChEBI" id="CHEBI:33019"/>
        <dbReference type="ChEBI" id="CHEBI:61194"/>
        <dbReference type="ChEBI" id="CHEBI:61382"/>
        <dbReference type="EC" id="3.6.1.66"/>
    </reaction>
</comment>
<evidence type="ECO:0000256" key="11">
    <source>
        <dbReference type="RuleBase" id="RU003781"/>
    </source>
</evidence>
<dbReference type="SUPFAM" id="SSF52972">
    <property type="entry name" value="ITPase-like"/>
    <property type="match status" value="1"/>
</dbReference>
<comment type="cofactor">
    <cofactor evidence="10">
        <name>Mg(2+)</name>
        <dbReference type="ChEBI" id="CHEBI:18420"/>
    </cofactor>
    <text evidence="10">Binds 1 Mg(2+) ion per subunit.</text>
</comment>
<gene>
    <name evidence="12" type="ORF">SAMN05192553_102304</name>
</gene>
<comment type="subunit">
    <text evidence="2 10">Homodimer.</text>
</comment>
<dbReference type="InterPro" id="IPR029001">
    <property type="entry name" value="ITPase-like_fam"/>
</dbReference>
<comment type="catalytic activity">
    <reaction evidence="9 10">
        <text>XTP + H2O = XMP + diphosphate + H(+)</text>
        <dbReference type="Rhea" id="RHEA:28610"/>
        <dbReference type="ChEBI" id="CHEBI:15377"/>
        <dbReference type="ChEBI" id="CHEBI:15378"/>
        <dbReference type="ChEBI" id="CHEBI:33019"/>
        <dbReference type="ChEBI" id="CHEBI:57464"/>
        <dbReference type="ChEBI" id="CHEBI:61314"/>
        <dbReference type="EC" id="3.6.1.66"/>
    </reaction>
</comment>
<keyword evidence="6 10" id="KW-0460">Magnesium</keyword>
<dbReference type="NCBIfam" id="TIGR00042">
    <property type="entry name" value="RdgB/HAM1 family non-canonical purine NTP pyrophosphatase"/>
    <property type="match status" value="1"/>
</dbReference>
<dbReference type="FunFam" id="3.90.950.10:FF:000001">
    <property type="entry name" value="dITP/XTP pyrophosphatase"/>
    <property type="match status" value="1"/>
</dbReference>
<sequence length="199" mass="21870">MKICFATNNPKKLEEVKAALGKEFEIVSLAEIGCSEELPETGDTLEHNAFQKAQYVKTHYGVDCFADDTGLEVEALDGAPGVYSGRFAGEPRSDERNLSLLLERMRDKTNRKASFRTVIALLLGNDSHAFEGKVSGEILRKRSGEAGFGYDPVFRPEGYKETFAELSMQEKNAISHRGRAVRTLADFLKSGAAGKNQSS</sequence>
<proteinExistence type="inferred from homology"/>
<dbReference type="GO" id="GO:0000166">
    <property type="term" value="F:nucleotide binding"/>
    <property type="evidence" value="ECO:0007669"/>
    <property type="project" value="UniProtKB-KW"/>
</dbReference>
<dbReference type="OrthoDB" id="9807456at2"/>
<evidence type="ECO:0000256" key="9">
    <source>
        <dbReference type="ARBA" id="ARBA00052017"/>
    </source>
</evidence>
<comment type="caution">
    <text evidence="10">Lacks conserved residue(s) required for the propagation of feature annotation.</text>
</comment>
<dbReference type="GO" id="GO:0046872">
    <property type="term" value="F:metal ion binding"/>
    <property type="evidence" value="ECO:0007669"/>
    <property type="project" value="UniProtKB-KW"/>
</dbReference>
<feature type="binding site" evidence="10">
    <location>
        <position position="68"/>
    </location>
    <ligand>
        <name>Mg(2+)</name>
        <dbReference type="ChEBI" id="CHEBI:18420"/>
    </ligand>
</feature>
<dbReference type="InterPro" id="IPR020922">
    <property type="entry name" value="dITP/XTP_pyrophosphatase"/>
</dbReference>
<dbReference type="RefSeq" id="WP_092171034.1">
    <property type="nucleotide sequence ID" value="NZ_FNZH01000002.1"/>
</dbReference>
<keyword evidence="3 10" id="KW-0479">Metal-binding</keyword>
<evidence type="ECO:0000256" key="7">
    <source>
        <dbReference type="ARBA" id="ARBA00023080"/>
    </source>
</evidence>
<evidence type="ECO:0000256" key="3">
    <source>
        <dbReference type="ARBA" id="ARBA00022723"/>
    </source>
</evidence>
<comment type="function">
    <text evidence="10">Pyrophosphatase that catalyzes the hydrolysis of nucleoside triphosphates to their monophosphate derivatives, with a high preference for the non-canonical purine nucleotides XTP (xanthosine triphosphate), dITP (deoxyinosine triphosphate) and ITP. Seems to function as a house-cleaning enzyme that removes non-canonical purine nucleotides from the nucleotide pool, thus preventing their incorporation into DNA/RNA and avoiding chromosomal lesions.</text>
</comment>
<dbReference type="GO" id="GO:0035870">
    <property type="term" value="F:dITP diphosphatase activity"/>
    <property type="evidence" value="ECO:0007669"/>
    <property type="project" value="UniProtKB-UniRule"/>
</dbReference>
<dbReference type="AlphaFoldDB" id="A0A1H6W791"/>
<dbReference type="STRING" id="1416801.SAMN05192553_102304"/>
<evidence type="ECO:0000256" key="2">
    <source>
        <dbReference type="ARBA" id="ARBA00011738"/>
    </source>
</evidence>
<dbReference type="CDD" id="cd00515">
    <property type="entry name" value="HAM1"/>
    <property type="match status" value="1"/>
</dbReference>
<evidence type="ECO:0000256" key="6">
    <source>
        <dbReference type="ARBA" id="ARBA00022842"/>
    </source>
</evidence>
<keyword evidence="4 10" id="KW-0547">Nucleotide-binding</keyword>
<dbReference type="GO" id="GO:0005829">
    <property type="term" value="C:cytosol"/>
    <property type="evidence" value="ECO:0007669"/>
    <property type="project" value="TreeGrafter"/>
</dbReference>
<dbReference type="PANTHER" id="PTHR11067:SF9">
    <property type="entry name" value="INOSINE TRIPHOSPHATE PYROPHOSPHATASE"/>
    <property type="match status" value="1"/>
</dbReference>
<keyword evidence="5 10" id="KW-0378">Hydrolase</keyword>
<dbReference type="NCBIfam" id="NF011398">
    <property type="entry name" value="PRK14823.1"/>
    <property type="match status" value="1"/>
</dbReference>
<keyword evidence="13" id="KW-1185">Reference proteome</keyword>
<name>A0A1H6W791_9BACT</name>
<evidence type="ECO:0000256" key="10">
    <source>
        <dbReference type="HAMAP-Rule" id="MF_01405"/>
    </source>
</evidence>
<feature type="binding site" evidence="10">
    <location>
        <position position="69"/>
    </location>
    <ligand>
        <name>substrate</name>
    </ligand>
</feature>
<feature type="binding site" evidence="10">
    <location>
        <begin position="176"/>
        <end position="177"/>
    </location>
    <ligand>
        <name>substrate</name>
    </ligand>
</feature>
<evidence type="ECO:0000256" key="1">
    <source>
        <dbReference type="ARBA" id="ARBA00008023"/>
    </source>
</evidence>